<sequence length="56" mass="6232">MNINMYNKVGTLMRYSYLSSCLMSPIAQTATETSMSSASSIIRLENLSVNRPRVVT</sequence>
<protein>
    <submittedName>
        <fullName evidence="1">Sister-chromatid cohesion protein 3 isoform X1</fullName>
    </submittedName>
</protein>
<evidence type="ECO:0000313" key="1">
    <source>
        <dbReference type="EMBL" id="MBX26423.1"/>
    </source>
</evidence>
<accession>A0A2P2M869</accession>
<proteinExistence type="predicted"/>
<dbReference type="AlphaFoldDB" id="A0A2P2M869"/>
<reference evidence="1" key="1">
    <citation type="submission" date="2018-02" db="EMBL/GenBank/DDBJ databases">
        <title>Rhizophora mucronata_Transcriptome.</title>
        <authorList>
            <person name="Meera S.P."/>
            <person name="Sreeshan A."/>
            <person name="Augustine A."/>
        </authorList>
    </citation>
    <scope>NUCLEOTIDE SEQUENCE</scope>
    <source>
        <tissue evidence="1">Leaf</tissue>
    </source>
</reference>
<name>A0A2P2M869_RHIMU</name>
<dbReference type="EMBL" id="GGEC01045939">
    <property type="protein sequence ID" value="MBX26423.1"/>
    <property type="molecule type" value="Transcribed_RNA"/>
</dbReference>
<organism evidence="1">
    <name type="scientific">Rhizophora mucronata</name>
    <name type="common">Asiatic mangrove</name>
    <dbReference type="NCBI Taxonomy" id="61149"/>
    <lineage>
        <taxon>Eukaryota</taxon>
        <taxon>Viridiplantae</taxon>
        <taxon>Streptophyta</taxon>
        <taxon>Embryophyta</taxon>
        <taxon>Tracheophyta</taxon>
        <taxon>Spermatophyta</taxon>
        <taxon>Magnoliopsida</taxon>
        <taxon>eudicotyledons</taxon>
        <taxon>Gunneridae</taxon>
        <taxon>Pentapetalae</taxon>
        <taxon>rosids</taxon>
        <taxon>fabids</taxon>
        <taxon>Malpighiales</taxon>
        <taxon>Rhizophoraceae</taxon>
        <taxon>Rhizophora</taxon>
    </lineage>
</organism>